<dbReference type="AlphaFoldDB" id="A0A8C9H1Y4"/>
<evidence type="ECO:0000313" key="1">
    <source>
        <dbReference type="Ensembl" id="ENSPTEP00000012848.1"/>
    </source>
</evidence>
<protein>
    <submittedName>
        <fullName evidence="1">Uncharacterized protein</fullName>
    </submittedName>
</protein>
<name>A0A8C9H1Y4_9PRIM</name>
<sequence length="172" mass="19213">MTPGVVHASPPQSQRVPRQVPWEWAIRNIGRKPKEPNCHNCRTHIGLRSKTLRGTPNYLPIRRDAHPPSVTFCLTRVGVPRATCRLTPCVPRFAALPWATHHPGPGCLPDLRAWSWLSILSPPRVPNVFSGGPLLGPLLCHQLKTPTPNTECHLYLPPQSTLRPVFDSTQLF</sequence>
<reference evidence="1" key="1">
    <citation type="submission" date="2025-08" db="UniProtKB">
        <authorList>
            <consortium name="Ensembl"/>
        </authorList>
    </citation>
    <scope>IDENTIFICATION</scope>
</reference>
<accession>A0A8C9H1Y4</accession>
<evidence type="ECO:0000313" key="2">
    <source>
        <dbReference type="Proteomes" id="UP000694416"/>
    </source>
</evidence>
<keyword evidence="2" id="KW-1185">Reference proteome</keyword>
<dbReference type="Proteomes" id="UP000694416">
    <property type="component" value="Unplaced"/>
</dbReference>
<dbReference type="Ensembl" id="ENSPTET00000019337.1">
    <property type="protein sequence ID" value="ENSPTEP00000012848.1"/>
    <property type="gene ID" value="ENSPTEG00000014438.1"/>
</dbReference>
<organism evidence="1 2">
    <name type="scientific">Piliocolobus tephrosceles</name>
    <name type="common">Ugandan red Colobus</name>
    <dbReference type="NCBI Taxonomy" id="591936"/>
    <lineage>
        <taxon>Eukaryota</taxon>
        <taxon>Metazoa</taxon>
        <taxon>Chordata</taxon>
        <taxon>Craniata</taxon>
        <taxon>Vertebrata</taxon>
        <taxon>Euteleostomi</taxon>
        <taxon>Mammalia</taxon>
        <taxon>Eutheria</taxon>
        <taxon>Euarchontoglires</taxon>
        <taxon>Primates</taxon>
        <taxon>Haplorrhini</taxon>
        <taxon>Catarrhini</taxon>
        <taxon>Cercopithecidae</taxon>
        <taxon>Colobinae</taxon>
        <taxon>Piliocolobus</taxon>
    </lineage>
</organism>
<proteinExistence type="predicted"/>
<reference evidence="1" key="2">
    <citation type="submission" date="2025-09" db="UniProtKB">
        <authorList>
            <consortium name="Ensembl"/>
        </authorList>
    </citation>
    <scope>IDENTIFICATION</scope>
</reference>